<dbReference type="EMBL" id="JACLAW010000011">
    <property type="protein sequence ID" value="MBC2666731.1"/>
    <property type="molecule type" value="Genomic_DNA"/>
</dbReference>
<dbReference type="GO" id="GO:0062193">
    <property type="term" value="F:D-ribose pyranase activity"/>
    <property type="evidence" value="ECO:0007669"/>
    <property type="project" value="UniProtKB-EC"/>
</dbReference>
<dbReference type="Pfam" id="PF05025">
    <property type="entry name" value="RbsD_FucU"/>
    <property type="match status" value="1"/>
</dbReference>
<comment type="catalytic activity">
    <reaction evidence="1">
        <text>beta-D-ribopyranose = beta-D-ribofuranose</text>
        <dbReference type="Rhea" id="RHEA:25432"/>
        <dbReference type="ChEBI" id="CHEBI:27476"/>
        <dbReference type="ChEBI" id="CHEBI:47002"/>
        <dbReference type="EC" id="5.4.99.62"/>
    </reaction>
</comment>
<reference evidence="4 5" key="1">
    <citation type="submission" date="2020-08" db="EMBL/GenBank/DDBJ databases">
        <title>The genome sequence of type strain Novosphingobium flavum NBRC 111647.</title>
        <authorList>
            <person name="Liu Y."/>
        </authorList>
    </citation>
    <scope>NUCLEOTIDE SEQUENCE [LARGE SCALE GENOMIC DNA]</scope>
    <source>
        <strain evidence="4 5">NBRC 111647</strain>
    </source>
</reference>
<keyword evidence="5" id="KW-1185">Reference proteome</keyword>
<evidence type="ECO:0008006" key="6">
    <source>
        <dbReference type="Google" id="ProtNLM"/>
    </source>
</evidence>
<evidence type="ECO:0000313" key="5">
    <source>
        <dbReference type="Proteomes" id="UP000566813"/>
    </source>
</evidence>
<dbReference type="GO" id="GO:0006004">
    <property type="term" value="P:fucose metabolic process"/>
    <property type="evidence" value="ECO:0007669"/>
    <property type="project" value="TreeGrafter"/>
</dbReference>
<dbReference type="InterPro" id="IPR007721">
    <property type="entry name" value="RbsD_FucU"/>
</dbReference>
<accession>A0A7X1KMK5</accession>
<comment type="catalytic activity">
    <reaction evidence="3">
        <text>alpha-L-fucose = beta-L-fucose</text>
        <dbReference type="Rhea" id="RHEA:25580"/>
        <dbReference type="ChEBI" id="CHEBI:42548"/>
        <dbReference type="ChEBI" id="CHEBI:42589"/>
        <dbReference type="EC" id="5.1.3.29"/>
    </reaction>
</comment>
<protein>
    <recommendedName>
        <fullName evidence="6">D-ribose pyranase</fullName>
    </recommendedName>
</protein>
<dbReference type="InterPro" id="IPR023750">
    <property type="entry name" value="RbsD-like_sf"/>
</dbReference>
<evidence type="ECO:0000256" key="3">
    <source>
        <dbReference type="ARBA" id="ARBA00036324"/>
    </source>
</evidence>
<dbReference type="PANTHER" id="PTHR31690">
    <property type="entry name" value="FUCOSE MUTAROTASE"/>
    <property type="match status" value="1"/>
</dbReference>
<dbReference type="GO" id="GO:0036373">
    <property type="term" value="F:L-fucose mutarotase activity"/>
    <property type="evidence" value="ECO:0007669"/>
    <property type="project" value="UniProtKB-EC"/>
</dbReference>
<dbReference type="AlphaFoldDB" id="A0A7X1KMK5"/>
<dbReference type="SUPFAM" id="SSF102546">
    <property type="entry name" value="RbsD-like"/>
    <property type="match status" value="1"/>
</dbReference>
<dbReference type="Gene3D" id="3.40.1650.10">
    <property type="entry name" value="RbsD-like domain"/>
    <property type="match status" value="1"/>
</dbReference>
<evidence type="ECO:0000256" key="1">
    <source>
        <dbReference type="ARBA" id="ARBA00000223"/>
    </source>
</evidence>
<gene>
    <name evidence="4" type="ORF">H7F51_14515</name>
</gene>
<evidence type="ECO:0000256" key="2">
    <source>
        <dbReference type="ARBA" id="ARBA00023235"/>
    </source>
</evidence>
<comment type="caution">
    <text evidence="4">The sequence shown here is derived from an EMBL/GenBank/DDBJ whole genome shotgun (WGS) entry which is preliminary data.</text>
</comment>
<dbReference type="Proteomes" id="UP000566813">
    <property type="component" value="Unassembled WGS sequence"/>
</dbReference>
<dbReference type="InterPro" id="IPR050443">
    <property type="entry name" value="RbsD/FucU_mutarotase"/>
</dbReference>
<dbReference type="RefSeq" id="WP_185665022.1">
    <property type="nucleotide sequence ID" value="NZ_JACLAW010000011.1"/>
</dbReference>
<evidence type="ECO:0000313" key="4">
    <source>
        <dbReference type="EMBL" id="MBC2666731.1"/>
    </source>
</evidence>
<dbReference type="PANTHER" id="PTHR31690:SF4">
    <property type="entry name" value="FUCOSE MUTAROTASE"/>
    <property type="match status" value="1"/>
</dbReference>
<sequence>MLKGIAPIVGPELLAALRAMGHGDEIAIVDANFPAASTAARLVRLDGVDVVSALAAVVSLLPLDDFGPEAAWRMQVVDEPDLILPIHREFADTLAVEGYTAPLGRLERTEFYGRAARAFVVVSTSEARLYGNVLLRKGVIRPDGQAGS</sequence>
<dbReference type="GO" id="GO:0042806">
    <property type="term" value="F:fucose binding"/>
    <property type="evidence" value="ECO:0007669"/>
    <property type="project" value="TreeGrafter"/>
</dbReference>
<keyword evidence="2" id="KW-0413">Isomerase</keyword>
<organism evidence="4 5">
    <name type="scientific">Novosphingobium flavum</name>
    <dbReference type="NCBI Taxonomy" id="1778672"/>
    <lineage>
        <taxon>Bacteria</taxon>
        <taxon>Pseudomonadati</taxon>
        <taxon>Pseudomonadota</taxon>
        <taxon>Alphaproteobacteria</taxon>
        <taxon>Sphingomonadales</taxon>
        <taxon>Sphingomonadaceae</taxon>
        <taxon>Novosphingobium</taxon>
    </lineage>
</organism>
<name>A0A7X1KMK5_9SPHN</name>
<proteinExistence type="predicted"/>